<dbReference type="GO" id="GO:0055085">
    <property type="term" value="P:transmembrane transport"/>
    <property type="evidence" value="ECO:0007669"/>
    <property type="project" value="InterPro"/>
</dbReference>
<name>A0A9X2AYU4_9CORY</name>
<comment type="caution">
    <text evidence="3">The sequence shown here is derived from an EMBL/GenBank/DDBJ whole genome shotgun (WGS) entry which is preliminary data.</text>
</comment>
<dbReference type="Gene3D" id="3.40.190.170">
    <property type="entry name" value="Bacterial extracellular solute-binding protein, family 7"/>
    <property type="match status" value="1"/>
</dbReference>
<dbReference type="InterPro" id="IPR018389">
    <property type="entry name" value="DctP_fam"/>
</dbReference>
<feature type="signal peptide" evidence="2">
    <location>
        <begin position="1"/>
        <end position="25"/>
    </location>
</feature>
<dbReference type="Pfam" id="PF03480">
    <property type="entry name" value="DctP"/>
    <property type="match status" value="1"/>
</dbReference>
<dbReference type="RefSeq" id="WP_244804155.1">
    <property type="nucleotide sequence ID" value="NZ_JALIEA010000012.1"/>
</dbReference>
<protein>
    <submittedName>
        <fullName evidence="3">TRAP transporter substrate-binding protein DctP</fullName>
    </submittedName>
</protein>
<organism evidence="3 4">
    <name type="scientific">Corynebacterium kalidii</name>
    <dbReference type="NCBI Taxonomy" id="2931982"/>
    <lineage>
        <taxon>Bacteria</taxon>
        <taxon>Bacillati</taxon>
        <taxon>Actinomycetota</taxon>
        <taxon>Actinomycetes</taxon>
        <taxon>Mycobacteriales</taxon>
        <taxon>Corynebacteriaceae</taxon>
        <taxon>Corynebacterium</taxon>
    </lineage>
</organism>
<proteinExistence type="predicted"/>
<gene>
    <name evidence="3" type="primary">dctP</name>
    <name evidence="3" type="ORF">MUN33_06840</name>
</gene>
<evidence type="ECO:0000313" key="4">
    <source>
        <dbReference type="Proteomes" id="UP001139207"/>
    </source>
</evidence>
<dbReference type="Proteomes" id="UP001139207">
    <property type="component" value="Unassembled WGS sequence"/>
</dbReference>
<sequence length="365" mass="40104">MFGKTRQRLAAVLLVPLLVAGCSSAATDDNAGDVTITLASGFAKNHSNNEGVFMFIDRLKETAPWITVDFKGGPEVMAPNLLIEGVSAGVFDMGIMPGDYYVDQVPAMEIARFTPFTPMEERENGVVDIYDEIHREQLGVTYLGRAVAGMPQVILSREDITGLDLHGDSYRTSSATSGMVSQMHGVPVDLPGGEVYTALERNVVSGATWASVGPSSLGLEGVVSHDLAPRFYESVANLLMNDRTWDRLDERTRNALTETLAETEPEIFAHYLGRTVEETQQWHDAGVRESRLSDEDSEALLELAYVDAWEGLDWDRILSTSPAAADLREAYDVPLEGRGYDRVPAGAFISDTERLHTETRQENTR</sequence>
<dbReference type="InterPro" id="IPR038404">
    <property type="entry name" value="TRAP_DctP_sf"/>
</dbReference>
<dbReference type="PROSITE" id="PS51257">
    <property type="entry name" value="PROKAR_LIPOPROTEIN"/>
    <property type="match status" value="1"/>
</dbReference>
<evidence type="ECO:0000256" key="2">
    <source>
        <dbReference type="SAM" id="SignalP"/>
    </source>
</evidence>
<dbReference type="NCBIfam" id="NF037995">
    <property type="entry name" value="TRAP_S1"/>
    <property type="match status" value="1"/>
</dbReference>
<evidence type="ECO:0000256" key="1">
    <source>
        <dbReference type="ARBA" id="ARBA00022729"/>
    </source>
</evidence>
<accession>A0A9X2AYU4</accession>
<dbReference type="EMBL" id="JALIEA010000012">
    <property type="protein sequence ID" value="MCJ7858431.1"/>
    <property type="molecule type" value="Genomic_DNA"/>
</dbReference>
<dbReference type="AlphaFoldDB" id="A0A9X2AYU4"/>
<evidence type="ECO:0000313" key="3">
    <source>
        <dbReference type="EMBL" id="MCJ7858431.1"/>
    </source>
</evidence>
<dbReference type="PANTHER" id="PTHR33376">
    <property type="match status" value="1"/>
</dbReference>
<keyword evidence="1 2" id="KW-0732">Signal</keyword>
<feature type="chain" id="PRO_5040988331" evidence="2">
    <location>
        <begin position="26"/>
        <end position="365"/>
    </location>
</feature>
<keyword evidence="4" id="KW-1185">Reference proteome</keyword>
<dbReference type="PANTHER" id="PTHR33376:SF5">
    <property type="entry name" value="EXTRACYTOPLASMIC SOLUTE RECEPTOR PROTEIN"/>
    <property type="match status" value="1"/>
</dbReference>
<reference evidence="3" key="1">
    <citation type="submission" date="2022-04" db="EMBL/GenBank/DDBJ databases">
        <title>Corynebacterium kalidii LD5P10.</title>
        <authorList>
            <person name="Sun J.Q."/>
        </authorList>
    </citation>
    <scope>NUCLEOTIDE SEQUENCE</scope>
    <source>
        <strain evidence="3">LD5P10</strain>
    </source>
</reference>